<keyword evidence="3" id="KW-1185">Reference proteome</keyword>
<sequence>MSEVYYSQACAHKMVLKIVLLLSVGYLISCRLGVPLKVELEVYMRLAKIKVFHP</sequence>
<dbReference type="WBParaSite" id="SCUD_0000127601-mRNA-1">
    <property type="protein sequence ID" value="SCUD_0000127601-mRNA-1"/>
    <property type="gene ID" value="SCUD_0000127601"/>
</dbReference>
<reference evidence="2 3" key="2">
    <citation type="submission" date="2018-11" db="EMBL/GenBank/DDBJ databases">
        <authorList>
            <consortium name="Pathogen Informatics"/>
        </authorList>
    </citation>
    <scope>NUCLEOTIDE SEQUENCE [LARGE SCALE GENOMIC DNA]</scope>
    <source>
        <strain evidence="2">Dakar</strain>
        <strain evidence="3">Dakar, Senegal</strain>
    </source>
</reference>
<name>A0A183JF13_9TREM</name>
<evidence type="ECO:0000313" key="4">
    <source>
        <dbReference type="WBParaSite" id="SCUD_0000127601-mRNA-1"/>
    </source>
</evidence>
<dbReference type="EMBL" id="UZAK01000995">
    <property type="protein sequence ID" value="VDO66625.1"/>
    <property type="molecule type" value="Genomic_DNA"/>
</dbReference>
<evidence type="ECO:0000256" key="1">
    <source>
        <dbReference type="SAM" id="Phobius"/>
    </source>
</evidence>
<feature type="transmembrane region" description="Helical" evidence="1">
    <location>
        <begin position="14"/>
        <end position="34"/>
    </location>
</feature>
<evidence type="ECO:0000313" key="3">
    <source>
        <dbReference type="Proteomes" id="UP000279833"/>
    </source>
</evidence>
<proteinExistence type="predicted"/>
<dbReference type="AlphaFoldDB" id="A0A183JF13"/>
<reference evidence="4" key="1">
    <citation type="submission" date="2016-06" db="UniProtKB">
        <authorList>
            <consortium name="WormBaseParasite"/>
        </authorList>
    </citation>
    <scope>IDENTIFICATION</scope>
</reference>
<keyword evidence="1" id="KW-0812">Transmembrane</keyword>
<accession>A0A183JF13</accession>
<organism evidence="4">
    <name type="scientific">Schistosoma curassoni</name>
    <dbReference type="NCBI Taxonomy" id="6186"/>
    <lineage>
        <taxon>Eukaryota</taxon>
        <taxon>Metazoa</taxon>
        <taxon>Spiralia</taxon>
        <taxon>Lophotrochozoa</taxon>
        <taxon>Platyhelminthes</taxon>
        <taxon>Trematoda</taxon>
        <taxon>Digenea</taxon>
        <taxon>Strigeidida</taxon>
        <taxon>Schistosomatoidea</taxon>
        <taxon>Schistosomatidae</taxon>
        <taxon>Schistosoma</taxon>
    </lineage>
</organism>
<gene>
    <name evidence="2" type="ORF">SCUD_LOCUS1277</name>
</gene>
<evidence type="ECO:0000313" key="2">
    <source>
        <dbReference type="EMBL" id="VDO66625.1"/>
    </source>
</evidence>
<dbReference type="Proteomes" id="UP000279833">
    <property type="component" value="Unassembled WGS sequence"/>
</dbReference>
<protein>
    <submittedName>
        <fullName evidence="4">Transmembrane protein</fullName>
    </submittedName>
</protein>
<keyword evidence="1" id="KW-1133">Transmembrane helix</keyword>
<keyword evidence="1" id="KW-0472">Membrane</keyword>